<dbReference type="Proteomes" id="UP001221757">
    <property type="component" value="Unassembled WGS sequence"/>
</dbReference>
<accession>A0AAD7DLQ5</accession>
<sequence>MNIDLHYGENLIFSAHGAEAVRAVLDQEHLDAASATPTELDTRNSLFKCNHCCTQGKDVVYTWRGCAAHFINEPQHTQPSWSLVPAPEAASYMSNSDPFPSRLVHRWMCNHCPDSRANSYTYSTVLEHLVQGHAIESPQEDEDFFYFPSFEECPPRILSMPRGANRAQ</sequence>
<reference evidence="1" key="1">
    <citation type="submission" date="2023-03" db="EMBL/GenBank/DDBJ databases">
        <title>Massive genome expansion in bonnet fungi (Mycena s.s.) driven by repeated elements and novel gene families across ecological guilds.</title>
        <authorList>
            <consortium name="Lawrence Berkeley National Laboratory"/>
            <person name="Harder C.B."/>
            <person name="Miyauchi S."/>
            <person name="Viragh M."/>
            <person name="Kuo A."/>
            <person name="Thoen E."/>
            <person name="Andreopoulos B."/>
            <person name="Lu D."/>
            <person name="Skrede I."/>
            <person name="Drula E."/>
            <person name="Henrissat B."/>
            <person name="Morin E."/>
            <person name="Kohler A."/>
            <person name="Barry K."/>
            <person name="LaButti K."/>
            <person name="Morin E."/>
            <person name="Salamov A."/>
            <person name="Lipzen A."/>
            <person name="Mereny Z."/>
            <person name="Hegedus B."/>
            <person name="Baldrian P."/>
            <person name="Stursova M."/>
            <person name="Weitz H."/>
            <person name="Taylor A."/>
            <person name="Grigoriev I.V."/>
            <person name="Nagy L.G."/>
            <person name="Martin F."/>
            <person name="Kauserud H."/>
        </authorList>
    </citation>
    <scope>NUCLEOTIDE SEQUENCE</scope>
    <source>
        <strain evidence="1">CBHHK067</strain>
    </source>
</reference>
<keyword evidence="2" id="KW-1185">Reference proteome</keyword>
<dbReference type="EMBL" id="JARKIE010000043">
    <property type="protein sequence ID" value="KAJ7694210.1"/>
    <property type="molecule type" value="Genomic_DNA"/>
</dbReference>
<proteinExistence type="predicted"/>
<comment type="caution">
    <text evidence="1">The sequence shown here is derived from an EMBL/GenBank/DDBJ whole genome shotgun (WGS) entry which is preliminary data.</text>
</comment>
<evidence type="ECO:0000313" key="2">
    <source>
        <dbReference type="Proteomes" id="UP001221757"/>
    </source>
</evidence>
<gene>
    <name evidence="1" type="ORF">B0H17DRAFT_475389</name>
</gene>
<protein>
    <submittedName>
        <fullName evidence="1">Uncharacterized protein</fullName>
    </submittedName>
</protein>
<dbReference type="AlphaFoldDB" id="A0AAD7DLQ5"/>
<name>A0AAD7DLQ5_MYCRO</name>
<organism evidence="1 2">
    <name type="scientific">Mycena rosella</name>
    <name type="common">Pink bonnet</name>
    <name type="synonym">Agaricus rosellus</name>
    <dbReference type="NCBI Taxonomy" id="1033263"/>
    <lineage>
        <taxon>Eukaryota</taxon>
        <taxon>Fungi</taxon>
        <taxon>Dikarya</taxon>
        <taxon>Basidiomycota</taxon>
        <taxon>Agaricomycotina</taxon>
        <taxon>Agaricomycetes</taxon>
        <taxon>Agaricomycetidae</taxon>
        <taxon>Agaricales</taxon>
        <taxon>Marasmiineae</taxon>
        <taxon>Mycenaceae</taxon>
        <taxon>Mycena</taxon>
    </lineage>
</organism>
<evidence type="ECO:0000313" key="1">
    <source>
        <dbReference type="EMBL" id="KAJ7694210.1"/>
    </source>
</evidence>